<dbReference type="GO" id="GO:0016301">
    <property type="term" value="F:kinase activity"/>
    <property type="evidence" value="ECO:0007669"/>
    <property type="project" value="UniProtKB-KW"/>
</dbReference>
<keyword evidence="4" id="KW-0597">Phosphoprotein</keyword>
<dbReference type="InterPro" id="IPR002178">
    <property type="entry name" value="PTS_EIIA_type-2_dom"/>
</dbReference>
<dbReference type="GO" id="GO:0005886">
    <property type="term" value="C:plasma membrane"/>
    <property type="evidence" value="ECO:0007669"/>
    <property type="project" value="TreeGrafter"/>
</dbReference>
<dbReference type="EMBL" id="WMLB01000034">
    <property type="protein sequence ID" value="MTH69773.1"/>
    <property type="molecule type" value="Genomic_DNA"/>
</dbReference>
<dbReference type="PROSITE" id="PS51094">
    <property type="entry name" value="PTS_EIIA_TYPE_2"/>
    <property type="match status" value="1"/>
</dbReference>
<dbReference type="GO" id="GO:0009401">
    <property type="term" value="P:phosphoenolpyruvate-dependent sugar phosphotransferase system"/>
    <property type="evidence" value="ECO:0007669"/>
    <property type="project" value="UniProtKB-KW"/>
</dbReference>
<comment type="function">
    <text evidence="1">The phosphoenolpyruvate-dependent sugar phosphotransferase system (sugar PTS), a major carbohydrate active transport system, catalyzes the phosphorylation of incoming sugar substrates concomitantly with their translocation across the cell membrane. The enzyme II CmtAB PTS system is involved in D-mannitol transport.</text>
</comment>
<accession>A0A6I3MHI6</accession>
<evidence type="ECO:0000256" key="11">
    <source>
        <dbReference type="ARBA" id="ARBA00030962"/>
    </source>
</evidence>
<dbReference type="InterPro" id="IPR016152">
    <property type="entry name" value="PTrfase/Anion_transptr"/>
</dbReference>
<keyword evidence="7" id="KW-0598">Phosphotransferase system</keyword>
<dbReference type="Pfam" id="PF00359">
    <property type="entry name" value="PTS_EIIA_2"/>
    <property type="match status" value="1"/>
</dbReference>
<keyword evidence="14" id="KW-1185">Reference proteome</keyword>
<dbReference type="GO" id="GO:0090563">
    <property type="term" value="F:protein-phosphocysteine-sugar phosphotransferase activity"/>
    <property type="evidence" value="ECO:0007669"/>
    <property type="project" value="TreeGrafter"/>
</dbReference>
<evidence type="ECO:0000256" key="9">
    <source>
        <dbReference type="ARBA" id="ARBA00029908"/>
    </source>
</evidence>
<evidence type="ECO:0000256" key="6">
    <source>
        <dbReference type="ARBA" id="ARBA00022679"/>
    </source>
</evidence>
<evidence type="ECO:0000313" key="14">
    <source>
        <dbReference type="Proteomes" id="UP000433071"/>
    </source>
</evidence>
<dbReference type="PANTHER" id="PTHR30181">
    <property type="entry name" value="MANNITOL PERMEASE IIC COMPONENT"/>
    <property type="match status" value="1"/>
</dbReference>
<feature type="domain" description="PTS EIIA type-2" evidence="12">
    <location>
        <begin position="4"/>
        <end position="143"/>
    </location>
</feature>
<evidence type="ECO:0000259" key="12">
    <source>
        <dbReference type="PROSITE" id="PS51094"/>
    </source>
</evidence>
<sequence>MTDQILPAENVRIVPGSTDRDEAIRAAGRILVDAGAVDASYIDSMLERESTVSTYMGNWLAIPHGTNEAKGLIHRSAMSLLRYEEPIDWGGEQARFVVGIAGLENEHLEILSKIAIVFSDEDEVGRLLAARSADELVAVLSEVNES</sequence>
<dbReference type="Proteomes" id="UP000433071">
    <property type="component" value="Unassembled WGS sequence"/>
</dbReference>
<organism evidence="13 14">
    <name type="scientific">Agromyces bracchium</name>
    <dbReference type="NCBI Taxonomy" id="88376"/>
    <lineage>
        <taxon>Bacteria</taxon>
        <taxon>Bacillati</taxon>
        <taxon>Actinomycetota</taxon>
        <taxon>Actinomycetes</taxon>
        <taxon>Micrococcales</taxon>
        <taxon>Microbacteriaceae</taxon>
        <taxon>Agromyces</taxon>
    </lineage>
</organism>
<evidence type="ECO:0000256" key="5">
    <source>
        <dbReference type="ARBA" id="ARBA00022597"/>
    </source>
</evidence>
<reference evidence="13 14" key="1">
    <citation type="submission" date="2019-11" db="EMBL/GenBank/DDBJ databases">
        <title>Agromyces kandeliae sp. nov., isolated from mangrove soil.</title>
        <authorList>
            <person name="Wang R."/>
        </authorList>
    </citation>
    <scope>NUCLEOTIDE SEQUENCE [LARGE SCALE GENOMIC DNA]</scope>
    <source>
        <strain evidence="13 14">JCM 11433</strain>
    </source>
</reference>
<gene>
    <name evidence="13" type="ORF">GJ743_15490</name>
</gene>
<dbReference type="CDD" id="cd00211">
    <property type="entry name" value="PTS_IIA_fru"/>
    <property type="match status" value="1"/>
</dbReference>
<comment type="caution">
    <text evidence="13">The sequence shown here is derived from an EMBL/GenBank/DDBJ whole genome shotgun (WGS) entry which is preliminary data.</text>
</comment>
<keyword evidence="3" id="KW-0813">Transport</keyword>
<evidence type="ECO:0000313" key="13">
    <source>
        <dbReference type="EMBL" id="MTH69773.1"/>
    </source>
</evidence>
<dbReference type="Gene3D" id="3.40.930.10">
    <property type="entry name" value="Mannitol-specific EII, Chain A"/>
    <property type="match status" value="1"/>
</dbReference>
<evidence type="ECO:0000256" key="10">
    <source>
        <dbReference type="ARBA" id="ARBA00030956"/>
    </source>
</evidence>
<dbReference type="AlphaFoldDB" id="A0A6I3MHI6"/>
<keyword evidence="8" id="KW-0418">Kinase</keyword>
<evidence type="ECO:0000256" key="3">
    <source>
        <dbReference type="ARBA" id="ARBA00022448"/>
    </source>
</evidence>
<proteinExistence type="predicted"/>
<evidence type="ECO:0000256" key="4">
    <source>
        <dbReference type="ARBA" id="ARBA00022553"/>
    </source>
</evidence>
<evidence type="ECO:0000256" key="2">
    <source>
        <dbReference type="ARBA" id="ARBA00014783"/>
    </source>
</evidence>
<evidence type="ECO:0000256" key="1">
    <source>
        <dbReference type="ARBA" id="ARBA00002434"/>
    </source>
</evidence>
<evidence type="ECO:0000256" key="7">
    <source>
        <dbReference type="ARBA" id="ARBA00022683"/>
    </source>
</evidence>
<protein>
    <recommendedName>
        <fullName evidence="2">Mannitol-specific phosphotransferase enzyme IIA component</fullName>
    </recommendedName>
    <alternativeName>
        <fullName evidence="10">EIIA</fullName>
    </alternativeName>
    <alternativeName>
        <fullName evidence="11">EIII</fullName>
    </alternativeName>
    <alternativeName>
        <fullName evidence="9">PTS system mannitol-specific EIIA component</fullName>
    </alternativeName>
</protein>
<name>A0A6I3MHI6_9MICO</name>
<dbReference type="RefSeq" id="WP_230386836.1">
    <property type="nucleotide sequence ID" value="NZ_BAAAIB010000004.1"/>
</dbReference>
<keyword evidence="6" id="KW-0808">Transferase</keyword>
<dbReference type="SUPFAM" id="SSF55804">
    <property type="entry name" value="Phoshotransferase/anion transport protein"/>
    <property type="match status" value="1"/>
</dbReference>
<dbReference type="InterPro" id="IPR050893">
    <property type="entry name" value="Sugar_PTS"/>
</dbReference>
<keyword evidence="5" id="KW-0762">Sugar transport</keyword>
<dbReference type="PROSITE" id="PS00372">
    <property type="entry name" value="PTS_EIIA_TYPE_2_HIS"/>
    <property type="match status" value="1"/>
</dbReference>
<dbReference type="PANTHER" id="PTHR30181:SF2">
    <property type="entry name" value="PTS SYSTEM MANNITOL-SPECIFIC EIICBA COMPONENT"/>
    <property type="match status" value="1"/>
</dbReference>
<evidence type="ECO:0000256" key="8">
    <source>
        <dbReference type="ARBA" id="ARBA00022777"/>
    </source>
</evidence>